<name>A0A8H2VVK5_9HELO</name>
<feature type="transmembrane region" description="Helical" evidence="2">
    <location>
        <begin position="177"/>
        <end position="197"/>
    </location>
</feature>
<feature type="region of interest" description="Disordered" evidence="1">
    <location>
        <begin position="385"/>
        <end position="413"/>
    </location>
</feature>
<dbReference type="EMBL" id="CAJHIA010000014">
    <property type="protein sequence ID" value="CAD6445173.1"/>
    <property type="molecule type" value="Genomic_DNA"/>
</dbReference>
<evidence type="ECO:0000313" key="3">
    <source>
        <dbReference type="EMBL" id="CAD6445173.1"/>
    </source>
</evidence>
<keyword evidence="2" id="KW-0472">Membrane</keyword>
<protein>
    <submittedName>
        <fullName evidence="3">0e3918d9-3e27-46d3-bdb0-55872fdcb9b6</fullName>
    </submittedName>
</protein>
<dbReference type="AlphaFoldDB" id="A0A8H2VVK5"/>
<dbReference type="Proteomes" id="UP000624404">
    <property type="component" value="Unassembled WGS sequence"/>
</dbReference>
<evidence type="ECO:0000256" key="1">
    <source>
        <dbReference type="SAM" id="MobiDB-lite"/>
    </source>
</evidence>
<reference evidence="3" key="1">
    <citation type="submission" date="2020-10" db="EMBL/GenBank/DDBJ databases">
        <authorList>
            <person name="Kusch S."/>
        </authorList>
    </citation>
    <scope>NUCLEOTIDE SEQUENCE</scope>
    <source>
        <strain evidence="3">SwB9</strain>
    </source>
</reference>
<comment type="caution">
    <text evidence="3">The sequence shown here is derived from an EMBL/GenBank/DDBJ whole genome shotgun (WGS) entry which is preliminary data.</text>
</comment>
<evidence type="ECO:0000256" key="2">
    <source>
        <dbReference type="SAM" id="Phobius"/>
    </source>
</evidence>
<dbReference type="OrthoDB" id="3554908at2759"/>
<sequence length="413" mass="45929">MYILKALCHSILAMAFSDSVQIQAQLIFNPPLSEVELGQLHNISVPLSNSSMDIVNWSNALLPNSTVLDNSYEDSMQRQLLDVLSSIYNYITSKPDTINQVQNARNHPRDFKNTTGDMIAKSVGGLQPRGFSTNTTLQNGNATNLLHSFDAIINTSKEESSSQGTNTENTAAKKRSLIAGLLAGLVSLLVLLVVVVIKWDCCCIKGWKETSRECVHEKSIHEEPIHEEPFHTVYLVQQRRGSLPPEYKSESTLPELEVTYEEALRDSVPEYLQVIQQDRLNAMINWATVDLIRRSQPAQMPHIYDLHRLRNQPVSEGEYRARVELIRSLYSSMLPPQGVDVPQPVVEGIREVNPPANALERVATERLGTVELGTEQLATEHIATEQLSGSEQPGAEELATGEPGTELERNLSA</sequence>
<evidence type="ECO:0000313" key="4">
    <source>
        <dbReference type="Proteomes" id="UP000624404"/>
    </source>
</evidence>
<gene>
    <name evidence="3" type="ORF">SCLTRI_LOCUS4965</name>
</gene>
<accession>A0A8H2VVK5</accession>
<keyword evidence="2" id="KW-1133">Transmembrane helix</keyword>
<organism evidence="3 4">
    <name type="scientific">Sclerotinia trifoliorum</name>
    <dbReference type="NCBI Taxonomy" id="28548"/>
    <lineage>
        <taxon>Eukaryota</taxon>
        <taxon>Fungi</taxon>
        <taxon>Dikarya</taxon>
        <taxon>Ascomycota</taxon>
        <taxon>Pezizomycotina</taxon>
        <taxon>Leotiomycetes</taxon>
        <taxon>Helotiales</taxon>
        <taxon>Sclerotiniaceae</taxon>
        <taxon>Sclerotinia</taxon>
    </lineage>
</organism>
<keyword evidence="2" id="KW-0812">Transmembrane</keyword>
<proteinExistence type="predicted"/>
<keyword evidence="4" id="KW-1185">Reference proteome</keyword>